<evidence type="ECO:0008006" key="2">
    <source>
        <dbReference type="Google" id="ProtNLM"/>
    </source>
</evidence>
<protein>
    <recommendedName>
        <fullName evidence="2">Alpha/beta hydrolase</fullName>
    </recommendedName>
</protein>
<dbReference type="AlphaFoldDB" id="A0AAU7U4E1"/>
<keyword evidence="1" id="KW-0614">Plasmid</keyword>
<gene>
    <name evidence="1" type="ORF">ABOD76_00540</name>
</gene>
<sequence length="367" mass="40839">MPIVFIHGVAIRESQAPEWDTLHHLTRGVHWPDIEAALRTLVAPALRPDAPESVRVSRVYWGDLGAHYTHGGLFQGSHLPAPRSGTALDLDDQALAEALEQRLLPDTPVHRWPETIATIWRTARDQHLRQMLLEVPVAEQWPLLEAVVQTRLHPQRPTGRRLPPVPFQRQRRRGLSRALSYVRRPLEGFVPIFLGDAMAYLNTRGTAASPGPIPRRVLAELQAAAHAGRARNEPLVVLTHSMGGQLLYDALSVFLPSNPAFRDVRVDFWCAVGSQLGLFKELSLTLEDQMGAAAPSTPSALPHLGYLWNVWSYSDLFSFRAEGVIPGAHDTLFPLSGNVQGDHLAYLHHPDFYRSLAAKIRALEPDV</sequence>
<accession>A0AAU7U4E1</accession>
<geneLocation type="plasmid" evidence="1">
    <name>pDson04</name>
</geneLocation>
<dbReference type="RefSeq" id="WP_350241019.1">
    <property type="nucleotide sequence ID" value="NZ_CP158296.1"/>
</dbReference>
<name>A0AAU7U4E1_9DEIO</name>
<organism evidence="1">
    <name type="scientific">Deinococcus sonorensis KR-87</name>
    <dbReference type="NCBI Taxonomy" id="694439"/>
    <lineage>
        <taxon>Bacteria</taxon>
        <taxon>Thermotogati</taxon>
        <taxon>Deinococcota</taxon>
        <taxon>Deinococci</taxon>
        <taxon>Deinococcales</taxon>
        <taxon>Deinococcaceae</taxon>
        <taxon>Deinococcus</taxon>
    </lineage>
</organism>
<dbReference type="EMBL" id="CP158296">
    <property type="protein sequence ID" value="XBV83494.1"/>
    <property type="molecule type" value="Genomic_DNA"/>
</dbReference>
<evidence type="ECO:0000313" key="1">
    <source>
        <dbReference type="EMBL" id="XBV83494.1"/>
    </source>
</evidence>
<dbReference type="KEGG" id="dsc:ABOD76_00540"/>
<reference evidence="1" key="1">
    <citation type="submission" date="2024-06" db="EMBL/GenBank/DDBJ databases">
        <title>Draft Genome Sequence of Deinococcus sonorensis Type Strain KR-87, a Biofilm Producing Representative of the Genus Deinococcus.</title>
        <authorList>
            <person name="Boren L.S."/>
            <person name="Grosso R.A."/>
            <person name="Hugenberg-Cox A.N."/>
            <person name="Hill J.T.E."/>
            <person name="Albert C.M."/>
            <person name="Tuohy J.M."/>
        </authorList>
    </citation>
    <scope>NUCLEOTIDE SEQUENCE</scope>
    <source>
        <strain evidence="1">KR-87</strain>
        <plasmid evidence="1">pDson04</plasmid>
    </source>
</reference>
<proteinExistence type="predicted"/>